<dbReference type="CDD" id="cd06278">
    <property type="entry name" value="PBP1_LacI-like"/>
    <property type="match status" value="1"/>
</dbReference>
<proteinExistence type="predicted"/>
<name>A0A1B7KZP7_9ENTR</name>
<keyword evidence="4" id="KW-0804">Transcription</keyword>
<dbReference type="AlphaFoldDB" id="A0A1B7KZP7"/>
<evidence type="ECO:0000313" key="6">
    <source>
        <dbReference type="EMBL" id="OAT75415.1"/>
    </source>
</evidence>
<dbReference type="PANTHER" id="PTHR30146:SF95">
    <property type="entry name" value="RIBOSE OPERON REPRESSOR"/>
    <property type="match status" value="1"/>
</dbReference>
<dbReference type="Gene3D" id="1.10.260.40">
    <property type="entry name" value="lambda repressor-like DNA-binding domains"/>
    <property type="match status" value="1"/>
</dbReference>
<evidence type="ECO:0000259" key="5">
    <source>
        <dbReference type="PROSITE" id="PS50932"/>
    </source>
</evidence>
<keyword evidence="1" id="KW-0678">Repressor</keyword>
<dbReference type="SUPFAM" id="SSF47413">
    <property type="entry name" value="lambda repressor-like DNA-binding domains"/>
    <property type="match status" value="1"/>
</dbReference>
<dbReference type="STRING" id="1691903.A9B99_13925"/>
<sequence>MKAPNPNKPTVTAQDVARLAGVSRAVVSRALSNNGSVSPQSRARVEAAARQLGYQVNFLAQGLNRQRSQLIGVVVARLTDPFRSTLVNALLSAIQARGYQALVTEITDEQETGLSLRRFTQFRVSGVVVTSGQPPESIVRECIEHHIPVVGINRAQSGPSMDVVCSDNQAGAMLAASQLCAAGCQSFIWLNYQGSTWAGRVRGEAFRHALTVQGIAPEYLRELQAPQDGYEGGFLAAQHSNLLRPQATTGIFCANALLACGFLDSMRQQGKNAPTDFHLIGFDNTPQTAWESYQLTTIHQQVDELAAKALDCLRERARHPERAAQVIPVAVELVHRRTSPCVTEQTDTL</sequence>
<dbReference type="OrthoDB" id="6619319at2"/>
<dbReference type="InterPro" id="IPR000843">
    <property type="entry name" value="HTH_LacI"/>
</dbReference>
<dbReference type="SMART" id="SM00354">
    <property type="entry name" value="HTH_LACI"/>
    <property type="match status" value="1"/>
</dbReference>
<reference evidence="7" key="1">
    <citation type="submission" date="2016-05" db="EMBL/GenBank/DDBJ databases">
        <authorList>
            <person name="Behera P."/>
            <person name="Vaishampayan P."/>
            <person name="Singh N."/>
            <person name="Raina V."/>
            <person name="Suar M."/>
            <person name="Pattnaik A."/>
            <person name="Rastogi G."/>
        </authorList>
    </citation>
    <scope>NUCLEOTIDE SEQUENCE [LARGE SCALE GENOMIC DNA]</scope>
    <source>
        <strain evidence="7">MP23</strain>
    </source>
</reference>
<dbReference type="Gene3D" id="3.40.50.2300">
    <property type="match status" value="2"/>
</dbReference>
<feature type="domain" description="HTH lacI-type" evidence="5">
    <location>
        <begin position="11"/>
        <end position="65"/>
    </location>
</feature>
<gene>
    <name evidence="6" type="ORF">A9B99_13925</name>
</gene>
<dbReference type="RefSeq" id="WP_064600327.1">
    <property type="nucleotide sequence ID" value="NZ_LYRP01000047.1"/>
</dbReference>
<dbReference type="Pfam" id="PF00356">
    <property type="entry name" value="LacI"/>
    <property type="match status" value="1"/>
</dbReference>
<dbReference type="InterPro" id="IPR028082">
    <property type="entry name" value="Peripla_BP_I"/>
</dbReference>
<evidence type="ECO:0000256" key="2">
    <source>
        <dbReference type="ARBA" id="ARBA00023015"/>
    </source>
</evidence>
<dbReference type="Proteomes" id="UP000078225">
    <property type="component" value="Unassembled WGS sequence"/>
</dbReference>
<evidence type="ECO:0000256" key="1">
    <source>
        <dbReference type="ARBA" id="ARBA00022491"/>
    </source>
</evidence>
<dbReference type="EMBL" id="LYRP01000047">
    <property type="protein sequence ID" value="OAT75415.1"/>
    <property type="molecule type" value="Genomic_DNA"/>
</dbReference>
<evidence type="ECO:0000313" key="7">
    <source>
        <dbReference type="Proteomes" id="UP000078225"/>
    </source>
</evidence>
<evidence type="ECO:0000256" key="3">
    <source>
        <dbReference type="ARBA" id="ARBA00023125"/>
    </source>
</evidence>
<dbReference type="Pfam" id="PF13377">
    <property type="entry name" value="Peripla_BP_3"/>
    <property type="match status" value="1"/>
</dbReference>
<organism evidence="6 7">
    <name type="scientific">Mangrovibacter phragmitis</name>
    <dbReference type="NCBI Taxonomy" id="1691903"/>
    <lineage>
        <taxon>Bacteria</taxon>
        <taxon>Pseudomonadati</taxon>
        <taxon>Pseudomonadota</taxon>
        <taxon>Gammaproteobacteria</taxon>
        <taxon>Enterobacterales</taxon>
        <taxon>Enterobacteriaceae</taxon>
        <taxon>Mangrovibacter</taxon>
    </lineage>
</organism>
<dbReference type="InterPro" id="IPR046335">
    <property type="entry name" value="LacI/GalR-like_sensor"/>
</dbReference>
<evidence type="ECO:0000256" key="4">
    <source>
        <dbReference type="ARBA" id="ARBA00023163"/>
    </source>
</evidence>
<accession>A0A1B7KZP7</accession>
<comment type="caution">
    <text evidence="6">The sequence shown here is derived from an EMBL/GenBank/DDBJ whole genome shotgun (WGS) entry which is preliminary data.</text>
</comment>
<keyword evidence="3" id="KW-0238">DNA-binding</keyword>
<keyword evidence="7" id="KW-1185">Reference proteome</keyword>
<dbReference type="InterPro" id="IPR010982">
    <property type="entry name" value="Lambda_DNA-bd_dom_sf"/>
</dbReference>
<protein>
    <submittedName>
        <fullName evidence="6">LacI family transcriptional regulator</fullName>
    </submittedName>
</protein>
<dbReference type="GO" id="GO:0000976">
    <property type="term" value="F:transcription cis-regulatory region binding"/>
    <property type="evidence" value="ECO:0007669"/>
    <property type="project" value="TreeGrafter"/>
</dbReference>
<dbReference type="PANTHER" id="PTHR30146">
    <property type="entry name" value="LACI-RELATED TRANSCRIPTIONAL REPRESSOR"/>
    <property type="match status" value="1"/>
</dbReference>
<dbReference type="PROSITE" id="PS50932">
    <property type="entry name" value="HTH_LACI_2"/>
    <property type="match status" value="1"/>
</dbReference>
<keyword evidence="2" id="KW-0805">Transcription regulation</keyword>
<dbReference type="CDD" id="cd01392">
    <property type="entry name" value="HTH_LacI"/>
    <property type="match status" value="1"/>
</dbReference>
<dbReference type="GO" id="GO:0003700">
    <property type="term" value="F:DNA-binding transcription factor activity"/>
    <property type="evidence" value="ECO:0007669"/>
    <property type="project" value="TreeGrafter"/>
</dbReference>
<dbReference type="SUPFAM" id="SSF53822">
    <property type="entry name" value="Periplasmic binding protein-like I"/>
    <property type="match status" value="1"/>
</dbReference>